<proteinExistence type="predicted"/>
<comment type="caution">
    <text evidence="1">The sequence shown here is derived from an EMBL/GenBank/DDBJ whole genome shotgun (WGS) entry which is preliminary data.</text>
</comment>
<protein>
    <submittedName>
        <fullName evidence="1">Uncharacterized protein</fullName>
    </submittedName>
</protein>
<sequence length="51" mass="6111">MRRVSSVTLRIFAQNNTSIKHKVTIKKPLFIFPTKKRSIKTNKKHYQEVIR</sequence>
<name>L8JAS7_9GAMM</name>
<dbReference type="AlphaFoldDB" id="L8JAS7"/>
<reference evidence="1 2" key="1">
    <citation type="submission" date="2012-12" db="EMBL/GenBank/DDBJ databases">
        <title>Genome Assembly of Photobacterium sp. AK15.</title>
        <authorList>
            <person name="Khatri I."/>
            <person name="Vaidya B."/>
            <person name="Srinivas T.N.R."/>
            <person name="Subramanian S."/>
            <person name="Pinnaka A."/>
        </authorList>
    </citation>
    <scope>NUCLEOTIDE SEQUENCE [LARGE SCALE GENOMIC DNA]</scope>
    <source>
        <strain evidence="1 2">AK15</strain>
    </source>
</reference>
<accession>L8JAS7</accession>
<dbReference type="EMBL" id="AMZO01000015">
    <property type="protein sequence ID" value="ELR65970.1"/>
    <property type="molecule type" value="Genomic_DNA"/>
</dbReference>
<keyword evidence="2" id="KW-1185">Reference proteome</keyword>
<evidence type="ECO:0000313" key="2">
    <source>
        <dbReference type="Proteomes" id="UP000011134"/>
    </source>
</evidence>
<dbReference type="Proteomes" id="UP000011134">
    <property type="component" value="Unassembled WGS sequence"/>
</dbReference>
<evidence type="ECO:0000313" key="1">
    <source>
        <dbReference type="EMBL" id="ELR65970.1"/>
    </source>
</evidence>
<gene>
    <name evidence="1" type="ORF">C942_00596</name>
</gene>
<dbReference type="PATRIC" id="fig|1056511.3.peg.2085"/>
<organism evidence="1 2">
    <name type="scientific">Photobacterium marinum</name>
    <dbReference type="NCBI Taxonomy" id="1056511"/>
    <lineage>
        <taxon>Bacteria</taxon>
        <taxon>Pseudomonadati</taxon>
        <taxon>Pseudomonadota</taxon>
        <taxon>Gammaproteobacteria</taxon>
        <taxon>Vibrionales</taxon>
        <taxon>Vibrionaceae</taxon>
        <taxon>Photobacterium</taxon>
    </lineage>
</organism>